<feature type="transmembrane region" description="Helical" evidence="6">
    <location>
        <begin position="120"/>
        <end position="139"/>
    </location>
</feature>
<evidence type="ECO:0000256" key="4">
    <source>
        <dbReference type="ARBA" id="ARBA00022989"/>
    </source>
</evidence>
<protein>
    <submittedName>
        <fullName evidence="7">Uncharacterized protein</fullName>
    </submittedName>
</protein>
<reference evidence="7 8" key="1">
    <citation type="submission" date="2013-12" db="EMBL/GenBank/DDBJ databases">
        <title>Comparative genomics of Petrotoga isolates.</title>
        <authorList>
            <person name="Nesbo C.L."/>
            <person name="Charchuk R."/>
            <person name="Chow K."/>
        </authorList>
    </citation>
    <scope>NUCLEOTIDE SEQUENCE [LARGE SCALE GENOMIC DNA]</scope>
    <source>
        <strain evidence="7 8">DSM 13574</strain>
    </source>
</reference>
<feature type="transmembrane region" description="Helical" evidence="6">
    <location>
        <begin position="386"/>
        <end position="407"/>
    </location>
</feature>
<feature type="transmembrane region" description="Helical" evidence="6">
    <location>
        <begin position="53"/>
        <end position="73"/>
    </location>
</feature>
<feature type="transmembrane region" description="Helical" evidence="6">
    <location>
        <begin position="85"/>
        <end position="108"/>
    </location>
</feature>
<feature type="transmembrane region" description="Helical" evidence="6">
    <location>
        <begin position="419"/>
        <end position="437"/>
    </location>
</feature>
<comment type="subcellular location">
    <subcellularLocation>
        <location evidence="1">Cell membrane</location>
        <topology evidence="1">Multi-pass membrane protein</topology>
    </subcellularLocation>
</comment>
<dbReference type="Pfam" id="PF01943">
    <property type="entry name" value="Polysacc_synt"/>
    <property type="match status" value="1"/>
</dbReference>
<sequence length="468" mass="53949">MIDSIKKIMNNRVVKAGSWYTFTNFFTKGVAFLTIPIFTRLLTPADYGVTSLYTSWLSILTVIISLDLMGSIGRGKFDFKEDYDGFASSVAFLGFLSFLIFSIILVIFRNAFSAFMGLDLPLFYILIFHSFFDFILNFTNAKFRFEYKYKIVSMVTILTSLVGVALSIYFILNIFEANRALGKISGQFLPISIIGSFYFIFLLSKGKKFINLRYWKYALLLSIPLIPHNLSGIINAQFDRIIIDKFLGSTPTGIYSFAYNVGMIVTVILVAGNTAWIPWFYEKMENKEYLKIKKRGNLYRDLFTMAYGAILMFSPELIKIMADESYWEGLIIIPYVFGAYYFQFLYTFEANVEFFLKKPALISIGTILSAVINVVLNIWLIPIFGYIAAAVTTLISYIFLFIFHYLMTNKIIKKTVYGIRFHLISILYVTIITLYFVLFQSMLLPRLIGLLGILGYFYFSSFRKYLKD</sequence>
<dbReference type="AlphaFoldDB" id="A0A2K1NZE7"/>
<feature type="transmembrane region" description="Helical" evidence="6">
    <location>
        <begin position="326"/>
        <end position="348"/>
    </location>
</feature>
<evidence type="ECO:0000256" key="2">
    <source>
        <dbReference type="ARBA" id="ARBA00022475"/>
    </source>
</evidence>
<dbReference type="GO" id="GO:0005886">
    <property type="term" value="C:plasma membrane"/>
    <property type="evidence" value="ECO:0007669"/>
    <property type="project" value="UniProtKB-SubCell"/>
</dbReference>
<dbReference type="EMBL" id="AZRL01000017">
    <property type="protein sequence ID" value="PNR95909.1"/>
    <property type="molecule type" value="Genomic_DNA"/>
</dbReference>
<evidence type="ECO:0000256" key="3">
    <source>
        <dbReference type="ARBA" id="ARBA00022692"/>
    </source>
</evidence>
<feature type="transmembrane region" description="Helical" evidence="6">
    <location>
        <begin position="443"/>
        <end position="459"/>
    </location>
</feature>
<evidence type="ECO:0000313" key="7">
    <source>
        <dbReference type="EMBL" id="PNR95909.1"/>
    </source>
</evidence>
<evidence type="ECO:0000256" key="5">
    <source>
        <dbReference type="ARBA" id="ARBA00023136"/>
    </source>
</evidence>
<evidence type="ECO:0000256" key="1">
    <source>
        <dbReference type="ARBA" id="ARBA00004651"/>
    </source>
</evidence>
<feature type="transmembrane region" description="Helical" evidence="6">
    <location>
        <begin position="184"/>
        <end position="203"/>
    </location>
</feature>
<keyword evidence="4 6" id="KW-1133">Transmembrane helix</keyword>
<evidence type="ECO:0000313" key="8">
    <source>
        <dbReference type="Proteomes" id="UP000236434"/>
    </source>
</evidence>
<dbReference type="PANTHER" id="PTHR30250:SF11">
    <property type="entry name" value="O-ANTIGEN TRANSPORTER-RELATED"/>
    <property type="match status" value="1"/>
</dbReference>
<keyword evidence="3 6" id="KW-0812">Transmembrane</keyword>
<accession>A0A2K1NZE7</accession>
<feature type="transmembrane region" description="Helical" evidence="6">
    <location>
        <begin position="215"/>
        <end position="234"/>
    </location>
</feature>
<gene>
    <name evidence="7" type="ORF">X929_06950</name>
</gene>
<organism evidence="7 8">
    <name type="scientific">Petrotoga olearia DSM 13574</name>
    <dbReference type="NCBI Taxonomy" id="1122955"/>
    <lineage>
        <taxon>Bacteria</taxon>
        <taxon>Thermotogati</taxon>
        <taxon>Thermotogota</taxon>
        <taxon>Thermotogae</taxon>
        <taxon>Petrotogales</taxon>
        <taxon>Petrotogaceae</taxon>
        <taxon>Petrotoga</taxon>
    </lineage>
</organism>
<evidence type="ECO:0000256" key="6">
    <source>
        <dbReference type="SAM" id="Phobius"/>
    </source>
</evidence>
<proteinExistence type="predicted"/>
<dbReference type="RefSeq" id="WP_103067267.1">
    <property type="nucleotide sequence ID" value="NZ_AZRL01000017.1"/>
</dbReference>
<name>A0A2K1NZE7_9BACT</name>
<keyword evidence="2" id="KW-1003">Cell membrane</keyword>
<feature type="transmembrane region" description="Helical" evidence="6">
    <location>
        <begin position="302"/>
        <end position="320"/>
    </location>
</feature>
<dbReference type="InterPro" id="IPR002797">
    <property type="entry name" value="Polysacc_synth"/>
</dbReference>
<dbReference type="PANTHER" id="PTHR30250">
    <property type="entry name" value="PST FAMILY PREDICTED COLANIC ACID TRANSPORTER"/>
    <property type="match status" value="1"/>
</dbReference>
<feature type="transmembrane region" description="Helical" evidence="6">
    <location>
        <begin position="360"/>
        <end position="380"/>
    </location>
</feature>
<dbReference type="InterPro" id="IPR050833">
    <property type="entry name" value="Poly_Biosynth_Transport"/>
</dbReference>
<feature type="transmembrane region" description="Helical" evidence="6">
    <location>
        <begin position="254"/>
        <end position="281"/>
    </location>
</feature>
<comment type="caution">
    <text evidence="7">The sequence shown here is derived from an EMBL/GenBank/DDBJ whole genome shotgun (WGS) entry which is preliminary data.</text>
</comment>
<dbReference type="OrthoDB" id="49404at2"/>
<dbReference type="Proteomes" id="UP000236434">
    <property type="component" value="Unassembled WGS sequence"/>
</dbReference>
<feature type="transmembrane region" description="Helical" evidence="6">
    <location>
        <begin position="21"/>
        <end position="41"/>
    </location>
</feature>
<feature type="transmembrane region" description="Helical" evidence="6">
    <location>
        <begin position="151"/>
        <end position="172"/>
    </location>
</feature>
<keyword evidence="5 6" id="KW-0472">Membrane</keyword>